<dbReference type="OrthoDB" id="6143625at2759"/>
<comment type="caution">
    <text evidence="2">The sequence shown here is derived from an EMBL/GenBank/DDBJ whole genome shotgun (WGS) entry which is preliminary data.</text>
</comment>
<evidence type="ECO:0000313" key="3">
    <source>
        <dbReference type="Proteomes" id="UP001152320"/>
    </source>
</evidence>
<evidence type="ECO:0000256" key="1">
    <source>
        <dbReference type="SAM" id="MobiDB-lite"/>
    </source>
</evidence>
<protein>
    <submittedName>
        <fullName evidence="2">Uncharacterized protein</fullName>
    </submittedName>
</protein>
<dbReference type="AlphaFoldDB" id="A0A9Q1HES6"/>
<reference evidence="2" key="1">
    <citation type="submission" date="2021-10" db="EMBL/GenBank/DDBJ databases">
        <title>Tropical sea cucumber genome reveals ecological adaptation and Cuvierian tubules defense mechanism.</title>
        <authorList>
            <person name="Chen T."/>
        </authorList>
    </citation>
    <scope>NUCLEOTIDE SEQUENCE</scope>
    <source>
        <strain evidence="2">Nanhai2018</strain>
        <tissue evidence="2">Muscle</tissue>
    </source>
</reference>
<gene>
    <name evidence="2" type="ORF">HOLleu_13526</name>
</gene>
<proteinExistence type="predicted"/>
<evidence type="ECO:0000313" key="2">
    <source>
        <dbReference type="EMBL" id="KAJ8042463.1"/>
    </source>
</evidence>
<keyword evidence="3" id="KW-1185">Reference proteome</keyword>
<accession>A0A9Q1HES6</accession>
<feature type="region of interest" description="Disordered" evidence="1">
    <location>
        <begin position="779"/>
        <end position="798"/>
    </location>
</feature>
<organism evidence="2 3">
    <name type="scientific">Holothuria leucospilota</name>
    <name type="common">Black long sea cucumber</name>
    <name type="synonym">Mertensiothuria leucospilota</name>
    <dbReference type="NCBI Taxonomy" id="206669"/>
    <lineage>
        <taxon>Eukaryota</taxon>
        <taxon>Metazoa</taxon>
        <taxon>Echinodermata</taxon>
        <taxon>Eleutherozoa</taxon>
        <taxon>Echinozoa</taxon>
        <taxon>Holothuroidea</taxon>
        <taxon>Aspidochirotacea</taxon>
        <taxon>Aspidochirotida</taxon>
        <taxon>Holothuriidae</taxon>
        <taxon>Holothuria</taxon>
    </lineage>
</organism>
<name>A0A9Q1HES6_HOLLE</name>
<dbReference type="EMBL" id="JAIZAY010000005">
    <property type="protein sequence ID" value="KAJ8042463.1"/>
    <property type="molecule type" value="Genomic_DNA"/>
</dbReference>
<dbReference type="Proteomes" id="UP001152320">
    <property type="component" value="Chromosome 5"/>
</dbReference>
<sequence length="798" mass="91083">MAVSCISSPCPQCILSAPEKWKGVENLGDISKTDEQERLIQCLHKQKLLVNLGAGRQESFQFNDANEMYLKRHYPALSTEVYCCPPVFKYKDQGEPSDTIFAANDESLSPMEKRYDTLKRKRVGDLAEEKVIVKLVAMLKKHKTASFILHGYNWKTKYLNYIQKLLPKSLSKSILKSLGEGEVDILLSVPDQCMIDIEVKAVDDAVSATGVVKKALYIQCQKTCKFMSTMNFDLVFGKNIPLIKVVALPNLDKASVEEIYCKQCSTHIITKQDLENIDTLHEWFGRIKTQYLPYFERSQFDIKIHEGVIGRLVGPASMVEVISIPQSIKQTVSEITDEYGAAESVRKRWYQFNPQQLSVKFSDPKMLWLTGEPGSGKTVLGLWIVSEILKSQNESVLYVLAGFDALCLLQTFKNKLYTAERGENCEMIITTVGEISDTEEYYLKIGKFLECQDLPRFMKFLQEKHPGKTVHVIMDEAPWFLSRVDHTKFTDDWNQVVDQEKAGYLWIIQDSSCAELDDPLNLSLFKFFHLSHIMRMSKQNVEFANVLLNKEFKSGHAVSGKIPTVYNMDCICLEPQQSTCFSCHGVRVAWLLRQALLDFRITKAGLPEDVLRFENVAFLSRNFKGIASLLNRFEPNISFILQKYPENESDNMTVCSVGDFRGCEQSIVFTDLDTAGCATGQTKECLTRTLGQLVILNGGCNPVAAKAYDEQITKVEIESYMGNIEYEVVEPSEEEMRHLRKMLVFHLNNEIQQLEEQVTNKLKLNFQPETTERNVERLKNTTQDMTRQKTKLESWLNG</sequence>
<dbReference type="InterPro" id="IPR027417">
    <property type="entry name" value="P-loop_NTPase"/>
</dbReference>
<dbReference type="SUPFAM" id="SSF52540">
    <property type="entry name" value="P-loop containing nucleoside triphosphate hydrolases"/>
    <property type="match status" value="1"/>
</dbReference>